<evidence type="ECO:0000256" key="2">
    <source>
        <dbReference type="SAM" id="SignalP"/>
    </source>
</evidence>
<keyword evidence="2" id="KW-0732">Signal</keyword>
<feature type="signal peptide" evidence="2">
    <location>
        <begin position="1"/>
        <end position="38"/>
    </location>
</feature>
<dbReference type="AlphaFoldDB" id="A0A427AKY1"/>
<name>A0A427AKY1_ENSVE</name>
<dbReference type="Proteomes" id="UP000287651">
    <property type="component" value="Unassembled WGS sequence"/>
</dbReference>
<proteinExistence type="predicted"/>
<feature type="region of interest" description="Disordered" evidence="1">
    <location>
        <begin position="1"/>
        <end position="20"/>
    </location>
</feature>
<evidence type="ECO:0000256" key="1">
    <source>
        <dbReference type="SAM" id="MobiDB-lite"/>
    </source>
</evidence>
<feature type="region of interest" description="Disordered" evidence="1">
    <location>
        <begin position="36"/>
        <end position="59"/>
    </location>
</feature>
<organism evidence="3 4">
    <name type="scientific">Ensete ventricosum</name>
    <name type="common">Abyssinian banana</name>
    <name type="synonym">Musa ensete</name>
    <dbReference type="NCBI Taxonomy" id="4639"/>
    <lineage>
        <taxon>Eukaryota</taxon>
        <taxon>Viridiplantae</taxon>
        <taxon>Streptophyta</taxon>
        <taxon>Embryophyta</taxon>
        <taxon>Tracheophyta</taxon>
        <taxon>Spermatophyta</taxon>
        <taxon>Magnoliopsida</taxon>
        <taxon>Liliopsida</taxon>
        <taxon>Zingiberales</taxon>
        <taxon>Musaceae</taxon>
        <taxon>Ensete</taxon>
    </lineage>
</organism>
<evidence type="ECO:0000313" key="3">
    <source>
        <dbReference type="EMBL" id="RRT76919.1"/>
    </source>
</evidence>
<reference evidence="3 4" key="1">
    <citation type="journal article" date="2014" name="Agronomy (Basel)">
        <title>A Draft Genome Sequence for Ensete ventricosum, the Drought-Tolerant Tree Against Hunger.</title>
        <authorList>
            <person name="Harrison J."/>
            <person name="Moore K.A."/>
            <person name="Paszkiewicz K."/>
            <person name="Jones T."/>
            <person name="Grant M."/>
            <person name="Ambacheew D."/>
            <person name="Muzemil S."/>
            <person name="Studholme D.J."/>
        </authorList>
    </citation>
    <scope>NUCLEOTIDE SEQUENCE [LARGE SCALE GENOMIC DNA]</scope>
</reference>
<comment type="caution">
    <text evidence="3">The sequence shown here is derived from an EMBL/GenBank/DDBJ whole genome shotgun (WGS) entry which is preliminary data.</text>
</comment>
<accession>A0A427AKY1</accession>
<dbReference type="EMBL" id="AMZH03002061">
    <property type="protein sequence ID" value="RRT76919.1"/>
    <property type="molecule type" value="Genomic_DNA"/>
</dbReference>
<evidence type="ECO:0000313" key="4">
    <source>
        <dbReference type="Proteomes" id="UP000287651"/>
    </source>
</evidence>
<sequence>MTSPRARDFRGPTSSREPPQARHLVILLLGLISGLTAPDQPSTERSPERVPQVKGRTQRRLCRGSPFVQEIQDKSIPSFRLSTLEAYDRISDPVEHIAAFRAQMALFGTSDALMCRAFLTTL</sequence>
<protein>
    <submittedName>
        <fullName evidence="3">Uncharacterized protein</fullName>
    </submittedName>
</protein>
<feature type="chain" id="PRO_5019393951" evidence="2">
    <location>
        <begin position="39"/>
        <end position="122"/>
    </location>
</feature>
<gene>
    <name evidence="3" type="ORF">B296_00000912</name>
</gene>
<feature type="compositionally biased region" description="Basic and acidic residues" evidence="1">
    <location>
        <begin position="1"/>
        <end position="10"/>
    </location>
</feature>